<sequence>MPGAAVAVTEQTFDTEVLKSPIPVLVDFWATWCGPCKMIAPIVEDLAGEYAGKLKVLKLDVDENGGTAAKFNVMSIPTLGIFSKGELIERIVGYMPKEQLKKRIDAALATRV</sequence>
<dbReference type="GO" id="GO:0045454">
    <property type="term" value="P:cell redox homeostasis"/>
    <property type="evidence" value="ECO:0007669"/>
    <property type="project" value="TreeGrafter"/>
</dbReference>
<feature type="site" description="Contributes to redox potential value" evidence="8">
    <location>
        <position position="34"/>
    </location>
</feature>
<comment type="caution">
    <text evidence="11">The sequence shown here is derived from an EMBL/GenBank/DDBJ whole genome shotgun (WGS) entry which is preliminary data.</text>
</comment>
<dbReference type="InterPro" id="IPR005746">
    <property type="entry name" value="Thioredoxin"/>
</dbReference>
<dbReference type="GO" id="GO:0005829">
    <property type="term" value="C:cytosol"/>
    <property type="evidence" value="ECO:0007669"/>
    <property type="project" value="TreeGrafter"/>
</dbReference>
<feature type="active site" description="Nucleophile" evidence="8">
    <location>
        <position position="33"/>
    </location>
</feature>
<dbReference type="PIRSF" id="PIRSF000077">
    <property type="entry name" value="Thioredoxin"/>
    <property type="match status" value="1"/>
</dbReference>
<evidence type="ECO:0000256" key="3">
    <source>
        <dbReference type="ARBA" id="ARBA00022982"/>
    </source>
</evidence>
<dbReference type="NCBIfam" id="TIGR01068">
    <property type="entry name" value="thioredoxin"/>
    <property type="match status" value="1"/>
</dbReference>
<dbReference type="EMBL" id="VBAM01000398">
    <property type="protein sequence ID" value="TMJ08422.1"/>
    <property type="molecule type" value="Genomic_DNA"/>
</dbReference>
<evidence type="ECO:0000256" key="1">
    <source>
        <dbReference type="ARBA" id="ARBA00008987"/>
    </source>
</evidence>
<dbReference type="PRINTS" id="PR00421">
    <property type="entry name" value="THIOREDOXIN"/>
</dbReference>
<comment type="similarity">
    <text evidence="1 7">Belongs to the thioredoxin family.</text>
</comment>
<dbReference type="Proteomes" id="UP000320048">
    <property type="component" value="Unassembled WGS sequence"/>
</dbReference>
<dbReference type="SUPFAM" id="SSF52833">
    <property type="entry name" value="Thioredoxin-like"/>
    <property type="match status" value="1"/>
</dbReference>
<evidence type="ECO:0000256" key="4">
    <source>
        <dbReference type="ARBA" id="ARBA00023157"/>
    </source>
</evidence>
<protein>
    <recommendedName>
        <fullName evidence="6 7">Thioredoxin</fullName>
    </recommendedName>
</protein>
<accession>A0A537J845</accession>
<feature type="disulfide bond" description="Redox-active" evidence="9">
    <location>
        <begin position="33"/>
        <end position="36"/>
    </location>
</feature>
<keyword evidence="4 9" id="KW-1015">Disulfide bond</keyword>
<evidence type="ECO:0000256" key="8">
    <source>
        <dbReference type="PIRSR" id="PIRSR000077-1"/>
    </source>
</evidence>
<evidence type="ECO:0000313" key="13">
    <source>
        <dbReference type="Proteomes" id="UP000320048"/>
    </source>
</evidence>
<dbReference type="PANTHER" id="PTHR45663">
    <property type="entry name" value="GEO12009P1"/>
    <property type="match status" value="1"/>
</dbReference>
<organism evidence="11 13">
    <name type="scientific">Candidatus Segetimicrobium genomatis</name>
    <dbReference type="NCBI Taxonomy" id="2569760"/>
    <lineage>
        <taxon>Bacteria</taxon>
        <taxon>Bacillati</taxon>
        <taxon>Candidatus Sysuimicrobiota</taxon>
        <taxon>Candidatus Sysuimicrobiia</taxon>
        <taxon>Candidatus Sysuimicrobiales</taxon>
        <taxon>Candidatus Segetimicrobiaceae</taxon>
        <taxon>Candidatus Segetimicrobium</taxon>
    </lineage>
</organism>
<dbReference type="EMBL" id="VBAO01000264">
    <property type="protein sequence ID" value="TMI79728.1"/>
    <property type="molecule type" value="Genomic_DNA"/>
</dbReference>
<name>A0A537J845_9BACT</name>
<keyword evidence="2" id="KW-0813">Transport</keyword>
<dbReference type="PROSITE" id="PS51352">
    <property type="entry name" value="THIOREDOXIN_2"/>
    <property type="match status" value="1"/>
</dbReference>
<proteinExistence type="inferred from homology"/>
<evidence type="ECO:0000256" key="9">
    <source>
        <dbReference type="PIRSR" id="PIRSR000077-4"/>
    </source>
</evidence>
<dbReference type="AlphaFoldDB" id="A0A537J845"/>
<dbReference type="CDD" id="cd02947">
    <property type="entry name" value="TRX_family"/>
    <property type="match status" value="1"/>
</dbReference>
<dbReference type="Pfam" id="PF00085">
    <property type="entry name" value="Thioredoxin"/>
    <property type="match status" value="1"/>
</dbReference>
<keyword evidence="5 9" id="KW-0676">Redox-active center</keyword>
<evidence type="ECO:0000256" key="5">
    <source>
        <dbReference type="ARBA" id="ARBA00023284"/>
    </source>
</evidence>
<dbReference type="Proteomes" id="UP000320393">
    <property type="component" value="Unassembled WGS sequence"/>
</dbReference>
<feature type="active site" description="Nucleophile" evidence="8">
    <location>
        <position position="36"/>
    </location>
</feature>
<feature type="site" description="Contributes to redox potential value" evidence="8">
    <location>
        <position position="35"/>
    </location>
</feature>
<evidence type="ECO:0000256" key="7">
    <source>
        <dbReference type="PIRNR" id="PIRNR000077"/>
    </source>
</evidence>
<dbReference type="PANTHER" id="PTHR45663:SF11">
    <property type="entry name" value="GEO12009P1"/>
    <property type="match status" value="1"/>
</dbReference>
<dbReference type="GO" id="GO:0015035">
    <property type="term" value="F:protein-disulfide reductase activity"/>
    <property type="evidence" value="ECO:0007669"/>
    <property type="project" value="UniProtKB-UniRule"/>
</dbReference>
<dbReference type="FunFam" id="3.40.30.10:FF:000001">
    <property type="entry name" value="Thioredoxin"/>
    <property type="match status" value="1"/>
</dbReference>
<dbReference type="PROSITE" id="PS00194">
    <property type="entry name" value="THIOREDOXIN_1"/>
    <property type="match status" value="1"/>
</dbReference>
<evidence type="ECO:0000313" key="12">
    <source>
        <dbReference type="EMBL" id="TMJ08422.1"/>
    </source>
</evidence>
<keyword evidence="3" id="KW-0249">Electron transport</keyword>
<evidence type="ECO:0000313" key="14">
    <source>
        <dbReference type="Proteomes" id="UP000320393"/>
    </source>
</evidence>
<dbReference type="Gene3D" id="3.40.30.10">
    <property type="entry name" value="Glutaredoxin"/>
    <property type="match status" value="1"/>
</dbReference>
<feature type="domain" description="Thioredoxin" evidence="10">
    <location>
        <begin position="1"/>
        <end position="109"/>
    </location>
</feature>
<evidence type="ECO:0000256" key="6">
    <source>
        <dbReference type="NCBIfam" id="TIGR01068"/>
    </source>
</evidence>
<reference evidence="13 14" key="1">
    <citation type="journal article" date="2019" name="Nat. Microbiol.">
        <title>Mediterranean grassland soil C-N compound turnover is dependent on rainfall and depth, and is mediated by genomically divergent microorganisms.</title>
        <authorList>
            <person name="Diamond S."/>
            <person name="Andeer P.F."/>
            <person name="Li Z."/>
            <person name="Crits-Christoph A."/>
            <person name="Burstein D."/>
            <person name="Anantharaman K."/>
            <person name="Lane K.R."/>
            <person name="Thomas B.C."/>
            <person name="Pan C."/>
            <person name="Northen T.R."/>
            <person name="Banfield J.F."/>
        </authorList>
    </citation>
    <scope>NUCLEOTIDE SEQUENCE [LARGE SCALE GENOMIC DNA]</scope>
    <source>
        <strain evidence="12">NP_5</strain>
        <strain evidence="11">NP_7</strain>
    </source>
</reference>
<evidence type="ECO:0000313" key="11">
    <source>
        <dbReference type="EMBL" id="TMI79728.1"/>
    </source>
</evidence>
<dbReference type="InterPro" id="IPR017937">
    <property type="entry name" value="Thioredoxin_CS"/>
</dbReference>
<evidence type="ECO:0000256" key="2">
    <source>
        <dbReference type="ARBA" id="ARBA00022448"/>
    </source>
</evidence>
<gene>
    <name evidence="11" type="primary">trxA</name>
    <name evidence="12" type="ORF">E6H02_09970</name>
    <name evidence="11" type="ORF">E6H04_10060</name>
</gene>
<dbReference type="InterPro" id="IPR013766">
    <property type="entry name" value="Thioredoxin_domain"/>
</dbReference>
<feature type="site" description="Deprotonates C-terminal active site Cys" evidence="8">
    <location>
        <position position="27"/>
    </location>
</feature>
<evidence type="ECO:0000259" key="10">
    <source>
        <dbReference type="PROSITE" id="PS51352"/>
    </source>
</evidence>
<dbReference type="InterPro" id="IPR036249">
    <property type="entry name" value="Thioredoxin-like_sf"/>
</dbReference>